<dbReference type="RefSeq" id="WP_307778565.1">
    <property type="nucleotide sequence ID" value="NZ_JAVFKP010000001.1"/>
</dbReference>
<dbReference type="EMBL" id="JAVFKP010000001">
    <property type="protein sequence ID" value="MDQ4625345.1"/>
    <property type="molecule type" value="Genomic_DNA"/>
</dbReference>
<keyword evidence="4" id="KW-0456">Lyase</keyword>
<sequence>MSRQLATLQDGLALTLDQLLARQSFKWRQYQPGVLAACVADMDLGTAPAVQAALAQVLQRVDFTYPLRDGRKADRAVAHAFAARMRRLYGWQAEADQVLVLPDLVQATFAAVMAFSDPGDGVIVQVPHYAPFREAVEGTGRRLVALEMRTGADGFQLDLESLEQAVDARTRVLILCNPHNPTGRVLSRAELDGVLAFAERHALIVVSDEIHADLVYPGARHLPFASLSQAAAARTVTLNSATKSFNIAGLRCAVAHFGTLQLQQRFHARLPARLTGAVNNLGIDATVAAWNDGQPWLDAVLAHLLAMRDYAAQILRRELPSVRFHVPQGTYLLWLDCGALELDQPAADFFLQHARVALSPGEVFDARAAHCARLNFATSQPLLAEILDRMVMAVRAHQRRRPPAPH</sequence>
<feature type="domain" description="Aminotransferase class I/classII large" evidence="6">
    <location>
        <begin position="45"/>
        <end position="389"/>
    </location>
</feature>
<dbReference type="Proteomes" id="UP001237592">
    <property type="component" value="Unassembled WGS sequence"/>
</dbReference>
<dbReference type="InterPro" id="IPR015422">
    <property type="entry name" value="PyrdxlP-dep_Trfase_small"/>
</dbReference>
<comment type="caution">
    <text evidence="7">The sequence shown here is derived from an EMBL/GenBank/DDBJ whole genome shotgun (WGS) entry which is preliminary data.</text>
</comment>
<keyword evidence="7" id="KW-0808">Transferase</keyword>
<dbReference type="SUPFAM" id="SSF53383">
    <property type="entry name" value="PLP-dependent transferases"/>
    <property type="match status" value="1"/>
</dbReference>
<dbReference type="InterPro" id="IPR051798">
    <property type="entry name" value="Class-II_PLP-Dep_Aminotrans"/>
</dbReference>
<dbReference type="CDD" id="cd00609">
    <property type="entry name" value="AAT_like"/>
    <property type="match status" value="1"/>
</dbReference>
<dbReference type="Gene3D" id="3.40.640.10">
    <property type="entry name" value="Type I PLP-dependent aspartate aminotransferase-like (Major domain)"/>
    <property type="match status" value="1"/>
</dbReference>
<evidence type="ECO:0000256" key="5">
    <source>
        <dbReference type="ARBA" id="ARBA00037974"/>
    </source>
</evidence>
<evidence type="ECO:0000259" key="6">
    <source>
        <dbReference type="Pfam" id="PF00155"/>
    </source>
</evidence>
<comment type="cofactor">
    <cofactor evidence="1">
        <name>pyridoxal 5'-phosphate</name>
        <dbReference type="ChEBI" id="CHEBI:597326"/>
    </cofactor>
</comment>
<evidence type="ECO:0000313" key="8">
    <source>
        <dbReference type="Proteomes" id="UP001237592"/>
    </source>
</evidence>
<dbReference type="Pfam" id="PF00155">
    <property type="entry name" value="Aminotran_1_2"/>
    <property type="match status" value="1"/>
</dbReference>
<dbReference type="InterPro" id="IPR015424">
    <property type="entry name" value="PyrdxlP-dep_Trfase"/>
</dbReference>
<dbReference type="PANTHER" id="PTHR43525">
    <property type="entry name" value="PROTEIN MALY"/>
    <property type="match status" value="1"/>
</dbReference>
<dbReference type="InterPro" id="IPR015421">
    <property type="entry name" value="PyrdxlP-dep_Trfase_major"/>
</dbReference>
<dbReference type="InterPro" id="IPR004839">
    <property type="entry name" value="Aminotransferase_I/II_large"/>
</dbReference>
<proteinExistence type="inferred from homology"/>
<evidence type="ECO:0000256" key="2">
    <source>
        <dbReference type="ARBA" id="ARBA00012224"/>
    </source>
</evidence>
<name>A0ABU0XQT8_9BURK</name>
<dbReference type="PANTHER" id="PTHR43525:SF2">
    <property type="entry name" value="CYSTATHIONINE BETA-LYASE-RELATED"/>
    <property type="match status" value="1"/>
</dbReference>
<keyword evidence="8" id="KW-1185">Reference proteome</keyword>
<evidence type="ECO:0000313" key="7">
    <source>
        <dbReference type="EMBL" id="MDQ4625345.1"/>
    </source>
</evidence>
<protein>
    <recommendedName>
        <fullName evidence="2">cysteine-S-conjugate beta-lyase</fullName>
        <ecNumber evidence="2">4.4.1.13</ecNumber>
    </recommendedName>
</protein>
<dbReference type="EC" id="4.4.1.13" evidence="2"/>
<keyword evidence="7" id="KW-0032">Aminotransferase</keyword>
<dbReference type="Gene3D" id="3.90.1150.10">
    <property type="entry name" value="Aspartate Aminotransferase, domain 1"/>
    <property type="match status" value="1"/>
</dbReference>
<accession>A0ABU0XQT8</accession>
<comment type="similarity">
    <text evidence="5">Belongs to the class-II pyridoxal-phosphate-dependent aminotransferase family. MalY/PatB cystathionine beta-lyase subfamily.</text>
</comment>
<evidence type="ECO:0000256" key="3">
    <source>
        <dbReference type="ARBA" id="ARBA00022898"/>
    </source>
</evidence>
<dbReference type="GO" id="GO:0008483">
    <property type="term" value="F:transaminase activity"/>
    <property type="evidence" value="ECO:0007669"/>
    <property type="project" value="UniProtKB-KW"/>
</dbReference>
<evidence type="ECO:0000256" key="4">
    <source>
        <dbReference type="ARBA" id="ARBA00023239"/>
    </source>
</evidence>
<reference evidence="7 8" key="1">
    <citation type="submission" date="2023-08" db="EMBL/GenBank/DDBJ databases">
        <title>Draft genome sequence of Janthinobacterium lividum.</title>
        <authorList>
            <person name="Chun B.H."/>
            <person name="Lee Y."/>
        </authorList>
    </citation>
    <scope>NUCLEOTIDE SEQUENCE [LARGE SCALE GENOMIC DNA]</scope>
    <source>
        <strain evidence="7 8">AMJK</strain>
    </source>
</reference>
<evidence type="ECO:0000256" key="1">
    <source>
        <dbReference type="ARBA" id="ARBA00001933"/>
    </source>
</evidence>
<gene>
    <name evidence="7" type="ORF">RB624_05505</name>
</gene>
<organism evidence="7 8">
    <name type="scientific">Janthinobacterium lividum</name>
    <dbReference type="NCBI Taxonomy" id="29581"/>
    <lineage>
        <taxon>Bacteria</taxon>
        <taxon>Pseudomonadati</taxon>
        <taxon>Pseudomonadota</taxon>
        <taxon>Betaproteobacteria</taxon>
        <taxon>Burkholderiales</taxon>
        <taxon>Oxalobacteraceae</taxon>
        <taxon>Janthinobacterium</taxon>
    </lineage>
</organism>
<keyword evidence="3" id="KW-0663">Pyridoxal phosphate</keyword>